<accession>A0AAN7LHN8</accession>
<dbReference type="SMART" id="SM00499">
    <property type="entry name" value="AAI"/>
    <property type="match status" value="1"/>
</dbReference>
<dbReference type="InterPro" id="IPR000528">
    <property type="entry name" value="Plant_nsLTP"/>
</dbReference>
<feature type="domain" description="Bifunctional inhibitor/plant lipid transfer protein/seed storage helical" evidence="10">
    <location>
        <begin position="88"/>
        <end position="166"/>
    </location>
</feature>
<sequence>MVGRTYAQWFVHMISAKATTRMDNSQVSGCGQAIRVSQNELPLSRGNMDKTTGMLSIFTAILALSSTYRVSSLDTPAPAPGPAAGASCEDVIYGMMDCVTYISEGSSSKLPSISCCSGVKSVMDFSGKCICVAIESSAQLGIQLNMTRVEELPSLCKLKPYPLGECGCECSYLPFQPPSPSSSPSPKVPDTPKPIAPAPSLEPPAEAPKSSGFLNLARFSLATISSVALAVCYSMLA</sequence>
<dbReference type="GO" id="GO:0005886">
    <property type="term" value="C:plasma membrane"/>
    <property type="evidence" value="ECO:0007669"/>
    <property type="project" value="UniProtKB-SubCell"/>
</dbReference>
<comment type="caution">
    <text evidence="11">The sequence shown here is derived from an EMBL/GenBank/DDBJ whole genome shotgun (WGS) entry which is preliminary data.</text>
</comment>
<dbReference type="InterPro" id="IPR043325">
    <property type="entry name" value="LTSS"/>
</dbReference>
<keyword evidence="5" id="KW-0732">Signal</keyword>
<dbReference type="GO" id="GO:0098552">
    <property type="term" value="C:side of membrane"/>
    <property type="evidence" value="ECO:0007669"/>
    <property type="project" value="UniProtKB-KW"/>
</dbReference>
<evidence type="ECO:0000256" key="8">
    <source>
        <dbReference type="ARBA" id="ARBA00023288"/>
    </source>
</evidence>
<keyword evidence="8" id="KW-0449">Lipoprotein</keyword>
<evidence type="ECO:0000313" key="11">
    <source>
        <dbReference type="EMBL" id="KAK4780786.1"/>
    </source>
</evidence>
<evidence type="ECO:0000256" key="1">
    <source>
        <dbReference type="ARBA" id="ARBA00004609"/>
    </source>
</evidence>
<dbReference type="InterPro" id="IPR016140">
    <property type="entry name" value="Bifunc_inhib/LTP/seed_store"/>
</dbReference>
<evidence type="ECO:0000256" key="2">
    <source>
        <dbReference type="ARBA" id="ARBA00009748"/>
    </source>
</evidence>
<keyword evidence="3" id="KW-1003">Cell membrane</keyword>
<keyword evidence="4" id="KW-0472">Membrane</keyword>
<protein>
    <recommendedName>
        <fullName evidence="10">Bifunctional inhibitor/plant lipid transfer protein/seed storage helical domain-containing protein</fullName>
    </recommendedName>
</protein>
<evidence type="ECO:0000256" key="3">
    <source>
        <dbReference type="ARBA" id="ARBA00022475"/>
    </source>
</evidence>
<proteinExistence type="inferred from homology"/>
<gene>
    <name evidence="11" type="ORF">SAY87_016892</name>
</gene>
<dbReference type="AlphaFoldDB" id="A0AAN7LHN8"/>
<organism evidence="11 12">
    <name type="scientific">Trapa incisa</name>
    <dbReference type="NCBI Taxonomy" id="236973"/>
    <lineage>
        <taxon>Eukaryota</taxon>
        <taxon>Viridiplantae</taxon>
        <taxon>Streptophyta</taxon>
        <taxon>Embryophyta</taxon>
        <taxon>Tracheophyta</taxon>
        <taxon>Spermatophyta</taxon>
        <taxon>Magnoliopsida</taxon>
        <taxon>eudicotyledons</taxon>
        <taxon>Gunneridae</taxon>
        <taxon>Pentapetalae</taxon>
        <taxon>rosids</taxon>
        <taxon>malvids</taxon>
        <taxon>Myrtales</taxon>
        <taxon>Lythraceae</taxon>
        <taxon>Trapa</taxon>
    </lineage>
</organism>
<evidence type="ECO:0000313" key="12">
    <source>
        <dbReference type="Proteomes" id="UP001345219"/>
    </source>
</evidence>
<dbReference type="CDD" id="cd00010">
    <property type="entry name" value="AAI_LTSS"/>
    <property type="match status" value="1"/>
</dbReference>
<dbReference type="GO" id="GO:0008289">
    <property type="term" value="F:lipid binding"/>
    <property type="evidence" value="ECO:0007669"/>
    <property type="project" value="InterPro"/>
</dbReference>
<evidence type="ECO:0000259" key="10">
    <source>
        <dbReference type="SMART" id="SM00499"/>
    </source>
</evidence>
<dbReference type="Proteomes" id="UP001345219">
    <property type="component" value="Chromosome 13"/>
</dbReference>
<keyword evidence="7" id="KW-0325">Glycoprotein</keyword>
<evidence type="ECO:0000256" key="9">
    <source>
        <dbReference type="SAM" id="MobiDB-lite"/>
    </source>
</evidence>
<reference evidence="11 12" key="1">
    <citation type="journal article" date="2023" name="Hortic Res">
        <title>Pangenome of water caltrop reveals structural variations and asymmetric subgenome divergence after allopolyploidization.</title>
        <authorList>
            <person name="Zhang X."/>
            <person name="Chen Y."/>
            <person name="Wang L."/>
            <person name="Yuan Y."/>
            <person name="Fang M."/>
            <person name="Shi L."/>
            <person name="Lu R."/>
            <person name="Comes H.P."/>
            <person name="Ma Y."/>
            <person name="Chen Y."/>
            <person name="Huang G."/>
            <person name="Zhou Y."/>
            <person name="Zheng Z."/>
            <person name="Qiu Y."/>
        </authorList>
    </citation>
    <scope>NUCLEOTIDE SEQUENCE [LARGE SCALE GENOMIC DNA]</scope>
    <source>
        <tissue evidence="11">Roots</tissue>
    </source>
</reference>
<keyword evidence="6" id="KW-1015">Disulfide bond</keyword>
<evidence type="ECO:0000256" key="6">
    <source>
        <dbReference type="ARBA" id="ARBA00023157"/>
    </source>
</evidence>
<comment type="similarity">
    <text evidence="2">Belongs to the plant LTP family.</text>
</comment>
<dbReference type="Pfam" id="PF14368">
    <property type="entry name" value="LTP_2"/>
    <property type="match status" value="1"/>
</dbReference>
<dbReference type="Gene3D" id="1.10.110.10">
    <property type="entry name" value="Plant lipid-transfer and hydrophobic proteins"/>
    <property type="match status" value="1"/>
</dbReference>
<name>A0AAN7LHN8_9MYRT</name>
<dbReference type="SUPFAM" id="SSF47699">
    <property type="entry name" value="Bifunctional inhibitor/lipid-transfer protein/seed storage 2S albumin"/>
    <property type="match status" value="1"/>
</dbReference>
<dbReference type="GO" id="GO:0006869">
    <property type="term" value="P:lipid transport"/>
    <property type="evidence" value="ECO:0007669"/>
    <property type="project" value="InterPro"/>
</dbReference>
<dbReference type="PANTHER" id="PTHR33044">
    <property type="entry name" value="BIFUNCTIONAL INHIBITOR/LIPID-TRANSFER PROTEIN/SEED STORAGE 2S ALBUMIN SUPERFAMILY PROTEIN-RELATED"/>
    <property type="match status" value="1"/>
</dbReference>
<feature type="region of interest" description="Disordered" evidence="9">
    <location>
        <begin position="181"/>
        <end position="206"/>
    </location>
</feature>
<dbReference type="InterPro" id="IPR036312">
    <property type="entry name" value="Bifun_inhib/LTP/seed_sf"/>
</dbReference>
<evidence type="ECO:0000256" key="5">
    <source>
        <dbReference type="ARBA" id="ARBA00022729"/>
    </source>
</evidence>
<evidence type="ECO:0000256" key="4">
    <source>
        <dbReference type="ARBA" id="ARBA00022622"/>
    </source>
</evidence>
<evidence type="ECO:0000256" key="7">
    <source>
        <dbReference type="ARBA" id="ARBA00023180"/>
    </source>
</evidence>
<comment type="subcellular location">
    <subcellularLocation>
        <location evidence="1">Cell membrane</location>
        <topology evidence="1">Lipid-anchor</topology>
        <topology evidence="1">GPI-anchor</topology>
    </subcellularLocation>
</comment>
<dbReference type="EMBL" id="JAXIOK010000001">
    <property type="protein sequence ID" value="KAK4780786.1"/>
    <property type="molecule type" value="Genomic_DNA"/>
</dbReference>
<keyword evidence="12" id="KW-1185">Reference proteome</keyword>
<keyword evidence="4" id="KW-0336">GPI-anchor</keyword>
<dbReference type="PRINTS" id="PR00382">
    <property type="entry name" value="LIPIDTRNSFER"/>
</dbReference>